<reference evidence="4" key="1">
    <citation type="submission" date="2020-01" db="EMBL/GenBank/DDBJ databases">
        <authorList>
            <consortium name="DOE Joint Genome Institute"/>
            <person name="Haridas S."/>
            <person name="Albert R."/>
            <person name="Binder M."/>
            <person name="Bloem J."/>
            <person name="Labutti K."/>
            <person name="Salamov A."/>
            <person name="Andreopoulos B."/>
            <person name="Baker S.E."/>
            <person name="Barry K."/>
            <person name="Bills G."/>
            <person name="Bluhm B.H."/>
            <person name="Cannon C."/>
            <person name="Castanera R."/>
            <person name="Culley D.E."/>
            <person name="Daum C."/>
            <person name="Ezra D."/>
            <person name="Gonzalez J.B."/>
            <person name="Henrissat B."/>
            <person name="Kuo A."/>
            <person name="Liang C."/>
            <person name="Lipzen A."/>
            <person name="Lutzoni F."/>
            <person name="Magnuson J."/>
            <person name="Mondo S."/>
            <person name="Nolan M."/>
            <person name="Ohm R."/>
            <person name="Pangilinan J."/>
            <person name="Park H.-J."/>
            <person name="Ramirez L."/>
            <person name="Alfaro M."/>
            <person name="Sun H."/>
            <person name="Tritt A."/>
            <person name="Yoshinaga Y."/>
            <person name="Zwiers L.-H."/>
            <person name="Turgeon B.G."/>
            <person name="Goodwin S.B."/>
            <person name="Spatafora J.W."/>
            <person name="Crous P.W."/>
            <person name="Grigoriev I.V."/>
        </authorList>
    </citation>
    <scope>NUCLEOTIDE SEQUENCE</scope>
    <source>
        <strain evidence="4">CBS 342.82</strain>
    </source>
</reference>
<reference evidence="4" key="2">
    <citation type="submission" date="2020-04" db="EMBL/GenBank/DDBJ databases">
        <authorList>
            <consortium name="NCBI Genome Project"/>
        </authorList>
    </citation>
    <scope>NUCLEOTIDE SEQUENCE</scope>
    <source>
        <strain evidence="4">CBS 342.82</strain>
    </source>
</reference>
<dbReference type="AlphaFoldDB" id="A0A6J3MER2"/>
<evidence type="ECO:0000313" key="3">
    <source>
        <dbReference type="Proteomes" id="UP000504637"/>
    </source>
</evidence>
<evidence type="ECO:0000256" key="1">
    <source>
        <dbReference type="SAM" id="MobiDB-lite"/>
    </source>
</evidence>
<dbReference type="Proteomes" id="UP000504637">
    <property type="component" value="Unplaced"/>
</dbReference>
<evidence type="ECO:0000313" key="4">
    <source>
        <dbReference type="RefSeq" id="XP_033463527.1"/>
    </source>
</evidence>
<feature type="region of interest" description="Disordered" evidence="1">
    <location>
        <begin position="79"/>
        <end position="255"/>
    </location>
</feature>
<feature type="chain" id="PRO_5026958174" evidence="2">
    <location>
        <begin position="22"/>
        <end position="467"/>
    </location>
</feature>
<feature type="compositionally biased region" description="Low complexity" evidence="1">
    <location>
        <begin position="163"/>
        <end position="240"/>
    </location>
</feature>
<feature type="compositionally biased region" description="Low complexity" evidence="1">
    <location>
        <begin position="113"/>
        <end position="152"/>
    </location>
</feature>
<protein>
    <submittedName>
        <fullName evidence="4">Uncharacterized protein</fullName>
    </submittedName>
</protein>
<gene>
    <name evidence="4" type="ORF">K489DRAFT_376905</name>
</gene>
<feature type="compositionally biased region" description="Polar residues" evidence="1">
    <location>
        <begin position="96"/>
        <end position="105"/>
    </location>
</feature>
<name>A0A6J3MER2_9PEZI</name>
<keyword evidence="3" id="KW-1185">Reference proteome</keyword>
<organism evidence="4">
    <name type="scientific">Dissoconium aciculare CBS 342.82</name>
    <dbReference type="NCBI Taxonomy" id="1314786"/>
    <lineage>
        <taxon>Eukaryota</taxon>
        <taxon>Fungi</taxon>
        <taxon>Dikarya</taxon>
        <taxon>Ascomycota</taxon>
        <taxon>Pezizomycotina</taxon>
        <taxon>Dothideomycetes</taxon>
        <taxon>Dothideomycetidae</taxon>
        <taxon>Mycosphaerellales</taxon>
        <taxon>Dissoconiaceae</taxon>
        <taxon>Dissoconium</taxon>
    </lineage>
</organism>
<dbReference type="RefSeq" id="XP_033463527.1">
    <property type="nucleotide sequence ID" value="XM_033604024.1"/>
</dbReference>
<proteinExistence type="predicted"/>
<reference evidence="4" key="3">
    <citation type="submission" date="2025-08" db="UniProtKB">
        <authorList>
            <consortium name="RefSeq"/>
        </authorList>
    </citation>
    <scope>IDENTIFICATION</scope>
    <source>
        <strain evidence="4">CBS 342.82</strain>
    </source>
</reference>
<sequence>MMYRLPSILLASSCLLQHAHALPHPQRSPTTWVVVDVNGPAAADEPGVTTIYHTMLDTAAQASPAKTTLAIAITIAQARPASTGWSPDKPDLSEVFTYSPNTSLRVQPDENETNTTPTMTKTSATTDSTESATTGSSTSEATTAMAASSPEAYGPKQTHAEGPESIETTSIPTPTAEPSPESTPESTPESAPESAPESTPGSNLEPTPESTPESSPEPSAEPSPDSTTQNSTSASLATHASHVKPTQAPPFFGISMEPPHAAGPVSAELLPAIWAAPTSSVANSSDKVVTTTAFATSYVTMPCVEATIVSGGEDVAVVVPTAPVMPEAPHFKTGSHAGPHLSAMPHHPMTTSYKPLTATYTAMWPALTPKPTTAAAAAATTTSDLWPVTSAWKTLLKGSATQRTNEPSATAAAPAGGPAWWAALQSEAAVAFAEANPKEIMRRTLPRSIFGVICGESAHANSAEPAT</sequence>
<dbReference type="GeneID" id="54361824"/>
<accession>A0A6J3MER2</accession>
<feature type="signal peptide" evidence="2">
    <location>
        <begin position="1"/>
        <end position="21"/>
    </location>
</feature>
<keyword evidence="2" id="KW-0732">Signal</keyword>
<evidence type="ECO:0000256" key="2">
    <source>
        <dbReference type="SAM" id="SignalP"/>
    </source>
</evidence>